<evidence type="ECO:0000313" key="10">
    <source>
        <dbReference type="EMBL" id="TDQ73328.1"/>
    </source>
</evidence>
<feature type="transmembrane region" description="Helical" evidence="7">
    <location>
        <begin position="324"/>
        <end position="348"/>
    </location>
</feature>
<dbReference type="Pfam" id="PF02687">
    <property type="entry name" value="FtsX"/>
    <property type="match status" value="1"/>
</dbReference>
<evidence type="ECO:0000256" key="1">
    <source>
        <dbReference type="ARBA" id="ARBA00004651"/>
    </source>
</evidence>
<dbReference type="InterPro" id="IPR003838">
    <property type="entry name" value="ABC3_permease_C"/>
</dbReference>
<feature type="transmembrane region" description="Helical" evidence="7">
    <location>
        <begin position="277"/>
        <end position="303"/>
    </location>
</feature>
<feature type="domain" description="ABC3 transporter permease C-terminal" evidence="8">
    <location>
        <begin position="280"/>
        <end position="402"/>
    </location>
</feature>
<keyword evidence="3" id="KW-1003">Cell membrane</keyword>
<dbReference type="PANTHER" id="PTHR30489">
    <property type="entry name" value="LIPOPROTEIN-RELEASING SYSTEM TRANSMEMBRANE PROTEIN LOLE"/>
    <property type="match status" value="1"/>
</dbReference>
<name>A0A4R6W431_9SPHI</name>
<dbReference type="OrthoDB" id="1522724at2"/>
<dbReference type="Pfam" id="PF12704">
    <property type="entry name" value="MacB_PCD"/>
    <property type="match status" value="1"/>
</dbReference>
<evidence type="ECO:0000256" key="7">
    <source>
        <dbReference type="SAM" id="Phobius"/>
    </source>
</evidence>
<dbReference type="RefSeq" id="WP_133586519.1">
    <property type="nucleotide sequence ID" value="NZ_SNYV01000019.1"/>
</dbReference>
<dbReference type="InterPro" id="IPR025857">
    <property type="entry name" value="MacB_PCD"/>
</dbReference>
<evidence type="ECO:0000256" key="6">
    <source>
        <dbReference type="ARBA" id="ARBA00023136"/>
    </source>
</evidence>
<comment type="similarity">
    <text evidence="2">Belongs to the ABC-4 integral membrane protein family. LolC/E subfamily.</text>
</comment>
<dbReference type="PANTHER" id="PTHR30489:SF0">
    <property type="entry name" value="LIPOPROTEIN-RELEASING SYSTEM TRANSMEMBRANE PROTEIN LOLE"/>
    <property type="match status" value="1"/>
</dbReference>
<comment type="subcellular location">
    <subcellularLocation>
        <location evidence="1">Cell membrane</location>
        <topology evidence="1">Multi-pass membrane protein</topology>
    </subcellularLocation>
</comment>
<dbReference type="Proteomes" id="UP000295292">
    <property type="component" value="Unassembled WGS sequence"/>
</dbReference>
<dbReference type="InterPro" id="IPR051447">
    <property type="entry name" value="Lipoprotein-release_system"/>
</dbReference>
<protein>
    <submittedName>
        <fullName evidence="10">Lipoprotein-releasing system permease protein</fullName>
    </submittedName>
</protein>
<reference evidence="10 11" key="1">
    <citation type="submission" date="2019-03" db="EMBL/GenBank/DDBJ databases">
        <title>Genomic Encyclopedia of Archaeal and Bacterial Type Strains, Phase II (KMG-II): from individual species to whole genera.</title>
        <authorList>
            <person name="Goeker M."/>
        </authorList>
    </citation>
    <scope>NUCLEOTIDE SEQUENCE [LARGE SCALE GENOMIC DNA]</scope>
    <source>
        <strain evidence="10 11">DSM 28353</strain>
    </source>
</reference>
<keyword evidence="5 7" id="KW-1133">Transmembrane helix</keyword>
<keyword evidence="10" id="KW-0449">Lipoprotein</keyword>
<feature type="domain" description="MacB-like periplasmic core" evidence="9">
    <location>
        <begin position="28"/>
        <end position="250"/>
    </location>
</feature>
<gene>
    <name evidence="10" type="ORF">CLV99_4380</name>
</gene>
<sequence length="416" mass="47095">MRKLKIPLLFACRYLFSKKTVNAINIISIISIVGVFVSTAALVIVLSFYNGMEKFILSMYSNSTPDLRIEPRQGKTFSSATQVFKDISSSPDVKNYVELLEDKILIQYDHQQFVGQLKGISPNALAAQDQREILHSGKFVIREDSTDYALIGAQIQSNLQIPLTGFYNQIELYFPRRGVSASNLNPLEDFNIRTIPVNGVLTYQPEFDNIVLVPMDFARDILGEPNQISAVEIYTSEVAKTTKIQKRLEKELGQDFLVKDREQQNPTLYKTVKSEKWIVFFILTFIGIIAIFNIIGSLTMLVIDKKEDMKVLQHLGANKPMVERIFFIEGILIALIGSALGITIGYLFCKLQEKFGFIRTGEMEGSLIDIYPIDIRSQDFIIVFTTVFILSACVSYFSSRLSVREIGRITDINKAE</sequence>
<dbReference type="GO" id="GO:0098797">
    <property type="term" value="C:plasma membrane protein complex"/>
    <property type="evidence" value="ECO:0007669"/>
    <property type="project" value="TreeGrafter"/>
</dbReference>
<evidence type="ECO:0000256" key="4">
    <source>
        <dbReference type="ARBA" id="ARBA00022692"/>
    </source>
</evidence>
<evidence type="ECO:0000256" key="2">
    <source>
        <dbReference type="ARBA" id="ARBA00005236"/>
    </source>
</evidence>
<evidence type="ECO:0000259" key="8">
    <source>
        <dbReference type="Pfam" id="PF02687"/>
    </source>
</evidence>
<keyword evidence="11" id="KW-1185">Reference proteome</keyword>
<comment type="caution">
    <text evidence="10">The sequence shown here is derived from an EMBL/GenBank/DDBJ whole genome shotgun (WGS) entry which is preliminary data.</text>
</comment>
<organism evidence="10 11">
    <name type="scientific">Sphingobacterium yanglingense</name>
    <dbReference type="NCBI Taxonomy" id="1437280"/>
    <lineage>
        <taxon>Bacteria</taxon>
        <taxon>Pseudomonadati</taxon>
        <taxon>Bacteroidota</taxon>
        <taxon>Sphingobacteriia</taxon>
        <taxon>Sphingobacteriales</taxon>
        <taxon>Sphingobacteriaceae</taxon>
        <taxon>Sphingobacterium</taxon>
    </lineage>
</organism>
<proteinExistence type="inferred from homology"/>
<dbReference type="AlphaFoldDB" id="A0A4R6W431"/>
<dbReference type="GO" id="GO:0044874">
    <property type="term" value="P:lipoprotein localization to outer membrane"/>
    <property type="evidence" value="ECO:0007669"/>
    <property type="project" value="TreeGrafter"/>
</dbReference>
<evidence type="ECO:0000256" key="5">
    <source>
        <dbReference type="ARBA" id="ARBA00022989"/>
    </source>
</evidence>
<evidence type="ECO:0000256" key="3">
    <source>
        <dbReference type="ARBA" id="ARBA00022475"/>
    </source>
</evidence>
<dbReference type="EMBL" id="SNYV01000019">
    <property type="protein sequence ID" value="TDQ73328.1"/>
    <property type="molecule type" value="Genomic_DNA"/>
</dbReference>
<feature type="transmembrane region" description="Helical" evidence="7">
    <location>
        <begin position="21"/>
        <end position="49"/>
    </location>
</feature>
<keyword evidence="4 7" id="KW-0812">Transmembrane</keyword>
<evidence type="ECO:0000259" key="9">
    <source>
        <dbReference type="Pfam" id="PF12704"/>
    </source>
</evidence>
<feature type="transmembrane region" description="Helical" evidence="7">
    <location>
        <begin position="380"/>
        <end position="398"/>
    </location>
</feature>
<evidence type="ECO:0000313" key="11">
    <source>
        <dbReference type="Proteomes" id="UP000295292"/>
    </source>
</evidence>
<accession>A0A4R6W431</accession>
<keyword evidence="6 7" id="KW-0472">Membrane</keyword>